<accession>A0A6G1DA48</accession>
<comment type="cofactor">
    <cofactor evidence="6">
        <name>FAD</name>
        <dbReference type="ChEBI" id="CHEBI:57692"/>
    </cofactor>
</comment>
<evidence type="ECO:0000256" key="3">
    <source>
        <dbReference type="ARBA" id="ARBA00022827"/>
    </source>
</evidence>
<dbReference type="AlphaFoldDB" id="A0A6G1DA48"/>
<comment type="catalytic activity">
    <reaction evidence="5">
        <text>indole-3-pyruvate + NADPH + O2 + H(+) = (indol-3-yl)acetate + CO2 + NADP(+) + H2O</text>
        <dbReference type="Rhea" id="RHEA:34331"/>
        <dbReference type="ChEBI" id="CHEBI:15377"/>
        <dbReference type="ChEBI" id="CHEBI:15378"/>
        <dbReference type="ChEBI" id="CHEBI:15379"/>
        <dbReference type="ChEBI" id="CHEBI:16526"/>
        <dbReference type="ChEBI" id="CHEBI:17640"/>
        <dbReference type="ChEBI" id="CHEBI:30854"/>
        <dbReference type="ChEBI" id="CHEBI:57783"/>
        <dbReference type="ChEBI" id="CHEBI:58349"/>
        <dbReference type="EC" id="1.14.13.168"/>
    </reaction>
</comment>
<dbReference type="GO" id="GO:0004499">
    <property type="term" value="F:N,N-dimethylaniline monooxygenase activity"/>
    <property type="evidence" value="ECO:0007669"/>
    <property type="project" value="InterPro"/>
</dbReference>
<keyword evidence="8" id="KW-1185">Reference proteome</keyword>
<dbReference type="InterPro" id="IPR050982">
    <property type="entry name" value="Auxin_biosynth/cation_transpt"/>
</dbReference>
<evidence type="ECO:0000256" key="4">
    <source>
        <dbReference type="ARBA" id="ARBA00023002"/>
    </source>
</evidence>
<dbReference type="GO" id="GO:0050661">
    <property type="term" value="F:NADP binding"/>
    <property type="evidence" value="ECO:0007669"/>
    <property type="project" value="InterPro"/>
</dbReference>
<gene>
    <name evidence="7" type="ORF">E2562_030553</name>
</gene>
<dbReference type="EC" id="1.-.-.-" evidence="6"/>
<keyword evidence="2 6" id="KW-0285">Flavoprotein</keyword>
<evidence type="ECO:0000256" key="2">
    <source>
        <dbReference type="ARBA" id="ARBA00022630"/>
    </source>
</evidence>
<name>A0A6G1DA48_9ORYZ</name>
<dbReference type="Proteomes" id="UP000479710">
    <property type="component" value="Unassembled WGS sequence"/>
</dbReference>
<evidence type="ECO:0000256" key="1">
    <source>
        <dbReference type="ARBA" id="ARBA00009183"/>
    </source>
</evidence>
<evidence type="ECO:0000313" key="8">
    <source>
        <dbReference type="Proteomes" id="UP000479710"/>
    </source>
</evidence>
<dbReference type="PANTHER" id="PTHR43539">
    <property type="entry name" value="FLAVIN-BINDING MONOOXYGENASE-LIKE PROTEIN (AFU_ORTHOLOGUE AFUA_4G09220)"/>
    <property type="match status" value="1"/>
</dbReference>
<evidence type="ECO:0000256" key="6">
    <source>
        <dbReference type="RuleBase" id="RU361177"/>
    </source>
</evidence>
<dbReference type="GO" id="GO:0050660">
    <property type="term" value="F:flavin adenine dinucleotide binding"/>
    <property type="evidence" value="ECO:0007669"/>
    <property type="project" value="InterPro"/>
</dbReference>
<dbReference type="PRINTS" id="PR00469">
    <property type="entry name" value="PNDRDTASEII"/>
</dbReference>
<sequence>MAKLAVRFLAVATGENSVASIPPGLTGFTGEAIHSSAYKSGRGYSGKSVLVVGAGNSGMEIAYDLATHGACTSIVVCSPVA</sequence>
<dbReference type="InterPro" id="IPR020946">
    <property type="entry name" value="Flavin_mOase-like"/>
</dbReference>
<keyword evidence="6" id="KW-0503">Monooxygenase</keyword>
<dbReference type="OrthoDB" id="66881at2759"/>
<evidence type="ECO:0000256" key="5">
    <source>
        <dbReference type="ARBA" id="ARBA00047707"/>
    </source>
</evidence>
<dbReference type="InterPro" id="IPR036188">
    <property type="entry name" value="FAD/NAD-bd_sf"/>
</dbReference>
<keyword evidence="4 6" id="KW-0560">Oxidoreductase</keyword>
<dbReference type="Gene3D" id="3.50.50.60">
    <property type="entry name" value="FAD/NAD(P)-binding domain"/>
    <property type="match status" value="1"/>
</dbReference>
<dbReference type="Pfam" id="PF00743">
    <property type="entry name" value="FMO-like"/>
    <property type="match status" value="1"/>
</dbReference>
<evidence type="ECO:0000313" key="7">
    <source>
        <dbReference type="EMBL" id="KAF0909014.1"/>
    </source>
</evidence>
<keyword evidence="3 6" id="KW-0274">FAD</keyword>
<protein>
    <recommendedName>
        <fullName evidence="6">Flavin-containing monooxygenase</fullName>
        <ecNumber evidence="6">1.-.-.-</ecNumber>
    </recommendedName>
</protein>
<dbReference type="PANTHER" id="PTHR43539:SF30">
    <property type="entry name" value="OS11G0207700 PROTEIN"/>
    <property type="match status" value="1"/>
</dbReference>
<organism evidence="7 8">
    <name type="scientific">Oryza meyeriana var. granulata</name>
    <dbReference type="NCBI Taxonomy" id="110450"/>
    <lineage>
        <taxon>Eukaryota</taxon>
        <taxon>Viridiplantae</taxon>
        <taxon>Streptophyta</taxon>
        <taxon>Embryophyta</taxon>
        <taxon>Tracheophyta</taxon>
        <taxon>Spermatophyta</taxon>
        <taxon>Magnoliopsida</taxon>
        <taxon>Liliopsida</taxon>
        <taxon>Poales</taxon>
        <taxon>Poaceae</taxon>
        <taxon>BOP clade</taxon>
        <taxon>Oryzoideae</taxon>
        <taxon>Oryzeae</taxon>
        <taxon>Oryzinae</taxon>
        <taxon>Oryza</taxon>
        <taxon>Oryza meyeriana</taxon>
    </lineage>
</organism>
<dbReference type="EMBL" id="SPHZ02000007">
    <property type="protein sequence ID" value="KAF0909014.1"/>
    <property type="molecule type" value="Genomic_DNA"/>
</dbReference>
<proteinExistence type="inferred from homology"/>
<comment type="caution">
    <text evidence="7">The sequence shown here is derived from an EMBL/GenBank/DDBJ whole genome shotgun (WGS) entry which is preliminary data.</text>
</comment>
<dbReference type="SUPFAM" id="SSF51905">
    <property type="entry name" value="FAD/NAD(P)-binding domain"/>
    <property type="match status" value="1"/>
</dbReference>
<reference evidence="7 8" key="1">
    <citation type="submission" date="2019-11" db="EMBL/GenBank/DDBJ databases">
        <title>Whole genome sequence of Oryza granulata.</title>
        <authorList>
            <person name="Li W."/>
        </authorList>
    </citation>
    <scope>NUCLEOTIDE SEQUENCE [LARGE SCALE GENOMIC DNA]</scope>
    <source>
        <strain evidence="8">cv. Menghai</strain>
        <tissue evidence="7">Leaf</tissue>
    </source>
</reference>
<comment type="similarity">
    <text evidence="1 6">Belongs to the FMO family.</text>
</comment>
<dbReference type="GO" id="GO:0103075">
    <property type="term" value="F:indole-3-pyruvate monooxygenase activity"/>
    <property type="evidence" value="ECO:0007669"/>
    <property type="project" value="UniProtKB-EC"/>
</dbReference>